<feature type="domain" description="EamA" evidence="7">
    <location>
        <begin position="2"/>
        <end position="136"/>
    </location>
</feature>
<evidence type="ECO:0000256" key="1">
    <source>
        <dbReference type="ARBA" id="ARBA00004127"/>
    </source>
</evidence>
<feature type="transmembrane region" description="Helical" evidence="6">
    <location>
        <begin position="205"/>
        <end position="228"/>
    </location>
</feature>
<dbReference type="Proteomes" id="UP000199488">
    <property type="component" value="Unassembled WGS sequence"/>
</dbReference>
<evidence type="ECO:0000313" key="8">
    <source>
        <dbReference type="EMBL" id="SDW10072.1"/>
    </source>
</evidence>
<evidence type="ECO:0000256" key="4">
    <source>
        <dbReference type="ARBA" id="ARBA00022989"/>
    </source>
</evidence>
<feature type="transmembrane region" description="Helical" evidence="6">
    <location>
        <begin position="176"/>
        <end position="193"/>
    </location>
</feature>
<evidence type="ECO:0000256" key="3">
    <source>
        <dbReference type="ARBA" id="ARBA00022692"/>
    </source>
</evidence>
<dbReference type="GO" id="GO:0016020">
    <property type="term" value="C:membrane"/>
    <property type="evidence" value="ECO:0007669"/>
    <property type="project" value="UniProtKB-SubCell"/>
</dbReference>
<comment type="subcellular location">
    <subcellularLocation>
        <location evidence="1">Endomembrane system</location>
        <topology evidence="1">Multi-pass membrane protein</topology>
    </subcellularLocation>
</comment>
<dbReference type="STRING" id="1122204.SAMN05421781_0446"/>
<dbReference type="Gene3D" id="1.10.3730.20">
    <property type="match status" value="1"/>
</dbReference>
<gene>
    <name evidence="8" type="ORF">SAMN05421781_0446</name>
</gene>
<feature type="domain" description="EamA" evidence="7">
    <location>
        <begin position="147"/>
        <end position="278"/>
    </location>
</feature>
<feature type="transmembrane region" description="Helical" evidence="6">
    <location>
        <begin position="124"/>
        <end position="145"/>
    </location>
</feature>
<dbReference type="InterPro" id="IPR050638">
    <property type="entry name" value="AA-Vitamin_Transporters"/>
</dbReference>
<evidence type="ECO:0000256" key="6">
    <source>
        <dbReference type="SAM" id="Phobius"/>
    </source>
</evidence>
<feature type="transmembrane region" description="Helical" evidence="6">
    <location>
        <begin position="63"/>
        <end position="84"/>
    </location>
</feature>
<keyword evidence="3 6" id="KW-0812">Transmembrane</keyword>
<sequence length="300" mass="31877">MKYIGLLLLASLCWGSNFIVGEGLTTYASPVTLTILRYGIAVLCLLPIIAVTEKRLLPGRKAIVPLLLMGITGVALFNILQFTALTSSSATNVSIISTMNTLSIALFSALLLRERLRGVQITAMLVSTAGVLLVVTDGSLAGFSFASGDVWMLAAVLVFGLYSICSRWATTMVSPMMSVCYSGLFGVLLLLPVNGFRTPVHQIDAAFIGSMLFLSIIATIVCMVLWGIGVKHLGATTSGLFLNFNPLFTALLAFVLFGEHLTWPQAAGSAIVIGGCVSFSLLTKKHGRLRSAPALQKRTA</sequence>
<feature type="transmembrane region" description="Helical" evidence="6">
    <location>
        <begin position="31"/>
        <end position="51"/>
    </location>
</feature>
<keyword evidence="4 6" id="KW-1133">Transmembrane helix</keyword>
<dbReference type="Pfam" id="PF00892">
    <property type="entry name" value="EamA"/>
    <property type="match status" value="2"/>
</dbReference>
<reference evidence="8 9" key="1">
    <citation type="submission" date="2016-10" db="EMBL/GenBank/DDBJ databases">
        <authorList>
            <person name="de Groot N.N."/>
        </authorList>
    </citation>
    <scope>NUCLEOTIDE SEQUENCE [LARGE SCALE GENOMIC DNA]</scope>
    <source>
        <strain evidence="8 9">DSM 23126</strain>
    </source>
</reference>
<accession>A0A1H2QSC6</accession>
<evidence type="ECO:0000256" key="2">
    <source>
        <dbReference type="ARBA" id="ARBA00007362"/>
    </source>
</evidence>
<dbReference type="EMBL" id="FNNC01000001">
    <property type="protein sequence ID" value="SDW10072.1"/>
    <property type="molecule type" value="Genomic_DNA"/>
</dbReference>
<keyword evidence="5 6" id="KW-0472">Membrane</keyword>
<dbReference type="OrthoDB" id="9805239at2"/>
<dbReference type="SUPFAM" id="SSF103481">
    <property type="entry name" value="Multidrug resistance efflux transporter EmrE"/>
    <property type="match status" value="2"/>
</dbReference>
<name>A0A1H2QSC6_9BACI</name>
<feature type="transmembrane region" description="Helical" evidence="6">
    <location>
        <begin position="240"/>
        <end position="257"/>
    </location>
</feature>
<organism evidence="8 9">
    <name type="scientific">Marinococcus luteus</name>
    <dbReference type="NCBI Taxonomy" id="1122204"/>
    <lineage>
        <taxon>Bacteria</taxon>
        <taxon>Bacillati</taxon>
        <taxon>Bacillota</taxon>
        <taxon>Bacilli</taxon>
        <taxon>Bacillales</taxon>
        <taxon>Bacillaceae</taxon>
        <taxon>Marinococcus</taxon>
    </lineage>
</organism>
<dbReference type="PANTHER" id="PTHR32322:SF2">
    <property type="entry name" value="EAMA DOMAIN-CONTAINING PROTEIN"/>
    <property type="match status" value="1"/>
</dbReference>
<dbReference type="InterPro" id="IPR037185">
    <property type="entry name" value="EmrE-like"/>
</dbReference>
<feature type="transmembrane region" description="Helical" evidence="6">
    <location>
        <begin position="263"/>
        <end position="282"/>
    </location>
</feature>
<feature type="transmembrane region" description="Helical" evidence="6">
    <location>
        <begin position="90"/>
        <end position="112"/>
    </location>
</feature>
<dbReference type="PANTHER" id="PTHR32322">
    <property type="entry name" value="INNER MEMBRANE TRANSPORTER"/>
    <property type="match status" value="1"/>
</dbReference>
<feature type="transmembrane region" description="Helical" evidence="6">
    <location>
        <begin position="151"/>
        <end position="169"/>
    </location>
</feature>
<dbReference type="InterPro" id="IPR000620">
    <property type="entry name" value="EamA_dom"/>
</dbReference>
<evidence type="ECO:0000256" key="5">
    <source>
        <dbReference type="ARBA" id="ARBA00023136"/>
    </source>
</evidence>
<evidence type="ECO:0000313" key="9">
    <source>
        <dbReference type="Proteomes" id="UP000199488"/>
    </source>
</evidence>
<keyword evidence="9" id="KW-1185">Reference proteome</keyword>
<protein>
    <submittedName>
        <fullName evidence="8">Threonine/homoserine efflux transporter RhtA</fullName>
    </submittedName>
</protein>
<evidence type="ECO:0000259" key="7">
    <source>
        <dbReference type="Pfam" id="PF00892"/>
    </source>
</evidence>
<dbReference type="AlphaFoldDB" id="A0A1H2QSC6"/>
<proteinExistence type="inferred from homology"/>
<dbReference type="RefSeq" id="WP_091610597.1">
    <property type="nucleotide sequence ID" value="NZ_FNNC01000001.1"/>
</dbReference>
<comment type="similarity">
    <text evidence="2">Belongs to the EamA transporter family.</text>
</comment>